<reference evidence="13 14" key="1">
    <citation type="submission" date="2016-12" db="EMBL/GenBank/DDBJ databases">
        <title>Draft genome sequences of seven strains of Pseudomonas fluorescens that produce 4-formylaminooxyvinylglycine.</title>
        <authorList>
            <person name="Okrent R.A."/>
            <person name="Manning V.A."/>
            <person name="Trippe K.M."/>
        </authorList>
    </citation>
    <scope>NUCLEOTIDE SEQUENCE [LARGE SCALE GENOMIC DNA]</scope>
    <source>
        <strain evidence="13 14">P5A</strain>
    </source>
</reference>
<dbReference type="HAMAP" id="MF_00595">
    <property type="entry name" value="PEPcase_type1"/>
    <property type="match status" value="1"/>
</dbReference>
<feature type="active site" evidence="10 12">
    <location>
        <position position="548"/>
    </location>
</feature>
<feature type="active site" evidence="10 11">
    <location>
        <position position="143"/>
    </location>
</feature>
<sequence>MSDIDARLREDVHLLGELLGNTIREQYGDDFLDKIEQIRKGAKADRRGADSEKAAGDELSASLNQLQEDELLPVARAFNQFLNLANIAEQYQLIHRRDESQPAPFESRVLPELLARLQSEGHSDESLARQLARLDIELVLTAHPTEVARRTLIQKYDAIAAQLALQDHRDLTTAEREQIRDRLQRLIAEAWHTEEIRRIRPTPVDEAKWGFAVIEHSLWHAIPNYLRKADQALHAATGLRLPLEAAPIRFASWMGGDRDGNPNVTAPVTREVLLLARWMAADLYLRDVDHLASELSMQRASPALQAKVGDSVEPYRAVLKQLRERLRATRQWAHTSLTASTPAPADVLQDNRELLDPLELCFQSLHECGMGVIADGPLLDCLRRAVTFGLFLVRLDVRQDSSRHSAAMTEITDYLGLGRYEDWDEEARISFLTKELANRRPLLPGYFKPSADTAEVLNTCKEIAAAPAASLGSYVISMAGAASDVLAVQLLLKESGVQRPMRVVPLFETLADLDNAGPVMERLLQLPGYRTRLQGPQEVMIGYSDSAKDAGTTAAAWAQYRAQERLVDICREQQVELLLFHGRGGTVGRGGGPAHAAILSQPPGSVAGRFRTTEQGEMIRFKFGLPDIAEQNLNLYLAAVLEATLLPPPPPEPAWRHLMDELAADGVSAYRAVVRENPQFVEYFRQSTPEQELGRLPLGSRPAKRRAGGIESLRAIPWIFGWTQTRLMLPAWLGWEAALSKALERGEGELLGQMREQWPFFRTRIDMLEMVLAKADADIARLYDERLVQPDLLPLGAHLRDLLSQACKVVLGLTGQSQLLAHSPDTLEFIRLRNTYLDPLHLLQAELLARSRLQEARQDSPLEQALLVSVAGIAAGLRNTG</sequence>
<evidence type="ECO:0000256" key="2">
    <source>
        <dbReference type="ARBA" id="ARBA00003670"/>
    </source>
</evidence>
<organism evidence="13 14">
    <name type="scientific">Pseudomonas fluorescens</name>
    <dbReference type="NCBI Taxonomy" id="294"/>
    <lineage>
        <taxon>Bacteria</taxon>
        <taxon>Pseudomonadati</taxon>
        <taxon>Pseudomonadota</taxon>
        <taxon>Gammaproteobacteria</taxon>
        <taxon>Pseudomonadales</taxon>
        <taxon>Pseudomonadaceae</taxon>
        <taxon>Pseudomonas</taxon>
    </lineage>
</organism>
<dbReference type="Pfam" id="PF00311">
    <property type="entry name" value="PEPcase"/>
    <property type="match status" value="1"/>
</dbReference>
<dbReference type="PROSITE" id="PS00781">
    <property type="entry name" value="PEPCASE_1"/>
    <property type="match status" value="1"/>
</dbReference>
<comment type="function">
    <text evidence="2 10">Forms oxaloacetate, a four-carbon dicarboxylic acid source for the tricarboxylic acid cycle.</text>
</comment>
<evidence type="ECO:0000256" key="7">
    <source>
        <dbReference type="ARBA" id="ARBA00023239"/>
    </source>
</evidence>
<keyword evidence="6 10" id="KW-0460">Magnesium</keyword>
<keyword evidence="13" id="KW-0670">Pyruvate</keyword>
<dbReference type="GO" id="GO:0006099">
    <property type="term" value="P:tricarboxylic acid cycle"/>
    <property type="evidence" value="ECO:0007669"/>
    <property type="project" value="InterPro"/>
</dbReference>
<evidence type="ECO:0000256" key="1">
    <source>
        <dbReference type="ARBA" id="ARBA00001946"/>
    </source>
</evidence>
<comment type="caution">
    <text evidence="13">The sequence shown here is derived from an EMBL/GenBank/DDBJ whole genome shotgun (WGS) entry which is preliminary data.</text>
</comment>
<dbReference type="PANTHER" id="PTHR30523">
    <property type="entry name" value="PHOSPHOENOLPYRUVATE CARBOXYLASE"/>
    <property type="match status" value="1"/>
</dbReference>
<evidence type="ECO:0000313" key="14">
    <source>
        <dbReference type="Proteomes" id="UP000190965"/>
    </source>
</evidence>
<evidence type="ECO:0000256" key="12">
    <source>
        <dbReference type="PROSITE-ProRule" id="PRU10112"/>
    </source>
</evidence>
<evidence type="ECO:0000256" key="6">
    <source>
        <dbReference type="ARBA" id="ARBA00022842"/>
    </source>
</evidence>
<dbReference type="PANTHER" id="PTHR30523:SF6">
    <property type="entry name" value="PHOSPHOENOLPYRUVATE CARBOXYLASE"/>
    <property type="match status" value="1"/>
</dbReference>
<dbReference type="RefSeq" id="WP_078741065.1">
    <property type="nucleotide sequence ID" value="NZ_MSDF01000021.1"/>
</dbReference>
<dbReference type="InterPro" id="IPR022805">
    <property type="entry name" value="PEP_COase_bac/pln-type"/>
</dbReference>
<proteinExistence type="inferred from homology"/>
<dbReference type="InterPro" id="IPR021135">
    <property type="entry name" value="PEP_COase"/>
</dbReference>
<dbReference type="OrthoDB" id="9768133at2"/>
<keyword evidence="7 10" id="KW-0456">Lyase</keyword>
<dbReference type="PRINTS" id="PR00150">
    <property type="entry name" value="PEPCARBXLASE"/>
</dbReference>
<evidence type="ECO:0000256" key="8">
    <source>
        <dbReference type="ARBA" id="ARBA00023300"/>
    </source>
</evidence>
<dbReference type="PROSITE" id="PS00393">
    <property type="entry name" value="PEPCASE_2"/>
    <property type="match status" value="1"/>
</dbReference>
<dbReference type="GO" id="GO:0005829">
    <property type="term" value="C:cytosol"/>
    <property type="evidence" value="ECO:0007669"/>
    <property type="project" value="TreeGrafter"/>
</dbReference>
<dbReference type="NCBIfam" id="NF000584">
    <property type="entry name" value="PRK00009.1"/>
    <property type="match status" value="1"/>
</dbReference>
<comment type="catalytic activity">
    <reaction evidence="9 10">
        <text>oxaloacetate + phosphate = phosphoenolpyruvate + hydrogencarbonate</text>
        <dbReference type="Rhea" id="RHEA:28370"/>
        <dbReference type="ChEBI" id="CHEBI:16452"/>
        <dbReference type="ChEBI" id="CHEBI:17544"/>
        <dbReference type="ChEBI" id="CHEBI:43474"/>
        <dbReference type="ChEBI" id="CHEBI:58702"/>
        <dbReference type="EC" id="4.1.1.31"/>
    </reaction>
</comment>
<keyword evidence="8 10" id="KW-0120">Carbon dioxide fixation</keyword>
<evidence type="ECO:0000256" key="10">
    <source>
        <dbReference type="HAMAP-Rule" id="MF_00595"/>
    </source>
</evidence>
<dbReference type="GO" id="GO:0008964">
    <property type="term" value="F:phosphoenolpyruvate carboxylase activity"/>
    <property type="evidence" value="ECO:0007669"/>
    <property type="project" value="UniProtKB-UniRule"/>
</dbReference>
<comment type="cofactor">
    <cofactor evidence="1 10">
        <name>Mg(2+)</name>
        <dbReference type="ChEBI" id="CHEBI:18420"/>
    </cofactor>
</comment>
<dbReference type="SUPFAM" id="SSF51621">
    <property type="entry name" value="Phosphoenolpyruvate/pyruvate domain"/>
    <property type="match status" value="1"/>
</dbReference>
<comment type="subunit">
    <text evidence="10">Homotetramer.</text>
</comment>
<name>A0A1T2YKK2_PSEFL</name>
<evidence type="ECO:0000256" key="4">
    <source>
        <dbReference type="ARBA" id="ARBA00012305"/>
    </source>
</evidence>
<evidence type="ECO:0000256" key="3">
    <source>
        <dbReference type="ARBA" id="ARBA00008346"/>
    </source>
</evidence>
<protein>
    <recommendedName>
        <fullName evidence="5 10">Phosphoenolpyruvate carboxylase</fullName>
        <shortName evidence="10">PEPC</shortName>
        <shortName evidence="10">PEPCase</shortName>
        <ecNumber evidence="4 10">4.1.1.31</ecNumber>
    </recommendedName>
</protein>
<dbReference type="GO" id="GO:0000287">
    <property type="term" value="F:magnesium ion binding"/>
    <property type="evidence" value="ECO:0007669"/>
    <property type="project" value="UniProtKB-UniRule"/>
</dbReference>
<dbReference type="InterPro" id="IPR018129">
    <property type="entry name" value="PEP_COase_Lys_AS"/>
</dbReference>
<dbReference type="Proteomes" id="UP000190965">
    <property type="component" value="Unassembled WGS sequence"/>
</dbReference>
<dbReference type="GO" id="GO:0006107">
    <property type="term" value="P:oxaloacetate metabolic process"/>
    <property type="evidence" value="ECO:0007669"/>
    <property type="project" value="UniProtKB-UniRule"/>
</dbReference>
<evidence type="ECO:0000256" key="5">
    <source>
        <dbReference type="ARBA" id="ARBA00022419"/>
    </source>
</evidence>
<evidence type="ECO:0000256" key="11">
    <source>
        <dbReference type="PROSITE-ProRule" id="PRU10111"/>
    </source>
</evidence>
<dbReference type="GO" id="GO:0015977">
    <property type="term" value="P:carbon fixation"/>
    <property type="evidence" value="ECO:0007669"/>
    <property type="project" value="UniProtKB-UniRule"/>
</dbReference>
<dbReference type="AlphaFoldDB" id="A0A1T2YKK2"/>
<dbReference type="Gene3D" id="1.20.1440.90">
    <property type="entry name" value="Phosphoenolpyruvate/pyruvate domain"/>
    <property type="match status" value="1"/>
</dbReference>
<evidence type="ECO:0000313" key="13">
    <source>
        <dbReference type="EMBL" id="OPA92466.1"/>
    </source>
</evidence>
<dbReference type="EMBL" id="MSDF01000021">
    <property type="protein sequence ID" value="OPA92466.1"/>
    <property type="molecule type" value="Genomic_DNA"/>
</dbReference>
<dbReference type="EC" id="4.1.1.31" evidence="4 10"/>
<gene>
    <name evidence="10" type="primary">ppc</name>
    <name evidence="13" type="ORF">BFW87_17825</name>
</gene>
<dbReference type="InterPro" id="IPR015813">
    <property type="entry name" value="Pyrv/PenolPyrv_kinase-like_dom"/>
</dbReference>
<accession>A0A1T2YKK2</accession>
<dbReference type="InterPro" id="IPR033129">
    <property type="entry name" value="PEPCASE_His_AS"/>
</dbReference>
<evidence type="ECO:0000256" key="9">
    <source>
        <dbReference type="ARBA" id="ARBA00048995"/>
    </source>
</evidence>
<comment type="similarity">
    <text evidence="3 10">Belongs to the PEPCase type 1 family.</text>
</comment>